<evidence type="ECO:0000313" key="2">
    <source>
        <dbReference type="Proteomes" id="UP001142610"/>
    </source>
</evidence>
<evidence type="ECO:0000313" key="1">
    <source>
        <dbReference type="EMBL" id="MCQ8185383.1"/>
    </source>
</evidence>
<comment type="caution">
    <text evidence="1">The sequence shown here is derived from an EMBL/GenBank/DDBJ whole genome shotgun (WGS) entry which is preliminary data.</text>
</comment>
<proteinExistence type="predicted"/>
<dbReference type="SUPFAM" id="SSF53756">
    <property type="entry name" value="UDP-Glycosyltransferase/glycogen phosphorylase"/>
    <property type="match status" value="1"/>
</dbReference>
<dbReference type="CDD" id="cd03801">
    <property type="entry name" value="GT4_PimA-like"/>
    <property type="match status" value="1"/>
</dbReference>
<gene>
    <name evidence="1" type="ORF">NOG11_08250</name>
</gene>
<dbReference type="Gene3D" id="3.40.50.2000">
    <property type="entry name" value="Glycogen Phosphorylase B"/>
    <property type="match status" value="1"/>
</dbReference>
<dbReference type="Proteomes" id="UP001142610">
    <property type="component" value="Unassembled WGS sequence"/>
</dbReference>
<dbReference type="RefSeq" id="WP_256619269.1">
    <property type="nucleotide sequence ID" value="NZ_JANIBC010000005.1"/>
</dbReference>
<name>A0A9X2L9G3_9PROT</name>
<accession>A0A9X2L9G3</accession>
<keyword evidence="2" id="KW-1185">Reference proteome</keyword>
<dbReference type="PANTHER" id="PTHR46656:SF3">
    <property type="entry name" value="PUTATIVE-RELATED"/>
    <property type="match status" value="1"/>
</dbReference>
<dbReference type="AlphaFoldDB" id="A0A9X2L9G3"/>
<sequence length="444" mass="48676">MTGGQDHPERPQTLRRLWRTIPEPVRHAVWQALGPQLRDYRAYRLLARPSPVFPDLAHAPLVIVGLFRTANGIGEAARLTYHALKAAGLNPLAVDVSEVLSSVDLEPDIPLSSMPSQEEGVMIIQLNAPETATALHHLGFNKGRRWYTIGYWAWELPCFPKGWQRAHRFLSEVWAISSYTASSLMTHPDMGAVPAVNHAIAAPPAADPMRERFGLPPGALVTLTMADSLSSFTRKNPFGAIEAHRAAFGDSDEHVLIVKTRNLSQNPKAEADLRSAVSGSGNILILDEALTSEDRWGLMASCDIFLSLHRAEGFGLTIAEAMLLGKACVVTDWSGSRDFAGEGTAALVPYELIPVSDPYGVYTAPGQLWAEPSPSEAAAALKKLSEHPHERQQLGRRSKEAVQQRLSPKTVGACMQALLFARRLETVKQGKTIFWKRDRNGKPN</sequence>
<dbReference type="EMBL" id="JANIBC010000005">
    <property type="protein sequence ID" value="MCQ8185383.1"/>
    <property type="molecule type" value="Genomic_DNA"/>
</dbReference>
<dbReference type="Pfam" id="PF13692">
    <property type="entry name" value="Glyco_trans_1_4"/>
    <property type="match status" value="1"/>
</dbReference>
<organism evidence="1 2">
    <name type="scientific">Parvularcula maris</name>
    <dbReference type="NCBI Taxonomy" id="2965077"/>
    <lineage>
        <taxon>Bacteria</taxon>
        <taxon>Pseudomonadati</taxon>
        <taxon>Pseudomonadota</taxon>
        <taxon>Alphaproteobacteria</taxon>
        <taxon>Parvularculales</taxon>
        <taxon>Parvularculaceae</taxon>
        <taxon>Parvularcula</taxon>
    </lineage>
</organism>
<reference evidence="1" key="1">
    <citation type="submission" date="2022-07" db="EMBL/GenBank/DDBJ databases">
        <title>Parvularcula maris sp. nov., an algicidal bacterium isolated from seawater.</title>
        <authorList>
            <person name="Li F."/>
        </authorList>
    </citation>
    <scope>NUCLEOTIDE SEQUENCE</scope>
    <source>
        <strain evidence="1">BGMRC 0090</strain>
    </source>
</reference>
<dbReference type="PANTHER" id="PTHR46656">
    <property type="entry name" value="PUTATIVE-RELATED"/>
    <property type="match status" value="1"/>
</dbReference>
<protein>
    <submittedName>
        <fullName evidence="1">Glycosyltransferase family 4 protein</fullName>
    </submittedName>
</protein>